<reference evidence="1" key="1">
    <citation type="journal article" date="2023" name="G3 (Bethesda)">
        <title>A reference genome for the long-term kleptoplast-retaining sea slug Elysia crispata morphotype clarki.</title>
        <authorList>
            <person name="Eastman K.E."/>
            <person name="Pendleton A.L."/>
            <person name="Shaikh M.A."/>
            <person name="Suttiyut T."/>
            <person name="Ogas R."/>
            <person name="Tomko P."/>
            <person name="Gavelis G."/>
            <person name="Widhalm J.R."/>
            <person name="Wisecaver J.H."/>
        </authorList>
    </citation>
    <scope>NUCLEOTIDE SEQUENCE</scope>
    <source>
        <strain evidence="1">ECLA1</strain>
    </source>
</reference>
<comment type="caution">
    <text evidence="1">The sequence shown here is derived from an EMBL/GenBank/DDBJ whole genome shotgun (WGS) entry which is preliminary data.</text>
</comment>
<proteinExistence type="predicted"/>
<accession>A0AAE0XS37</accession>
<evidence type="ECO:0000313" key="2">
    <source>
        <dbReference type="Proteomes" id="UP001283361"/>
    </source>
</evidence>
<dbReference type="AlphaFoldDB" id="A0AAE0XS37"/>
<gene>
    <name evidence="1" type="ORF">RRG08_048012</name>
</gene>
<dbReference type="EMBL" id="JAWDGP010007745">
    <property type="protein sequence ID" value="KAK3706444.1"/>
    <property type="molecule type" value="Genomic_DNA"/>
</dbReference>
<evidence type="ECO:0000313" key="1">
    <source>
        <dbReference type="EMBL" id="KAK3706444.1"/>
    </source>
</evidence>
<protein>
    <submittedName>
        <fullName evidence="1">Uncharacterized protein</fullName>
    </submittedName>
</protein>
<keyword evidence="2" id="KW-1185">Reference proteome</keyword>
<sequence>MRNRTFDVRPEAARVTTEIVVADINGHVYGRRAPSLTACSEPVAAQLAPIVFKPVALGLPRLSVLTPTCPAIIKQYYRLLGPGESPMPSRQAINYTTVRDLTTGQSDTLWKPATRRLGGIRWGQNVDKRKFEPNRIPRAVGGRIPKVLPPFCQWQKEIEASKNT</sequence>
<dbReference type="Proteomes" id="UP001283361">
    <property type="component" value="Unassembled WGS sequence"/>
</dbReference>
<organism evidence="1 2">
    <name type="scientific">Elysia crispata</name>
    <name type="common">lettuce slug</name>
    <dbReference type="NCBI Taxonomy" id="231223"/>
    <lineage>
        <taxon>Eukaryota</taxon>
        <taxon>Metazoa</taxon>
        <taxon>Spiralia</taxon>
        <taxon>Lophotrochozoa</taxon>
        <taxon>Mollusca</taxon>
        <taxon>Gastropoda</taxon>
        <taxon>Heterobranchia</taxon>
        <taxon>Euthyneura</taxon>
        <taxon>Panpulmonata</taxon>
        <taxon>Sacoglossa</taxon>
        <taxon>Placobranchoidea</taxon>
        <taxon>Plakobranchidae</taxon>
        <taxon>Elysia</taxon>
    </lineage>
</organism>
<name>A0AAE0XS37_9GAST</name>